<reference evidence="1" key="1">
    <citation type="submission" date="2016-04" db="EMBL/GenBank/DDBJ databases">
        <authorList>
            <person name="Evans L.H."/>
            <person name="Alamgir A."/>
            <person name="Owens N."/>
            <person name="Weber N.D."/>
            <person name="Virtaneva K."/>
            <person name="Barbian K."/>
            <person name="Babar A."/>
            <person name="Rosenke K."/>
        </authorList>
    </citation>
    <scope>NUCLEOTIDE SEQUENCE</scope>
    <source>
        <strain evidence="1">86-2</strain>
    </source>
</reference>
<dbReference type="AlphaFoldDB" id="A0A212JD64"/>
<accession>A0A212JD64</accession>
<name>A0A212JD64_9BACT</name>
<proteinExistence type="predicted"/>
<sequence>MESLRSEFAGFLHFIKDFNVVRIQEGSSQKFSTRTFLNNKIYAYFRNKGR</sequence>
<organism evidence="1">
    <name type="scientific">uncultured Dysgonomonas sp</name>
    <dbReference type="NCBI Taxonomy" id="206096"/>
    <lineage>
        <taxon>Bacteria</taxon>
        <taxon>Pseudomonadati</taxon>
        <taxon>Bacteroidota</taxon>
        <taxon>Bacteroidia</taxon>
        <taxon>Bacteroidales</taxon>
        <taxon>Dysgonomonadaceae</taxon>
        <taxon>Dysgonomonas</taxon>
        <taxon>environmental samples</taxon>
    </lineage>
</organism>
<dbReference type="EMBL" id="FLUL01000001">
    <property type="protein sequence ID" value="SBV97393.1"/>
    <property type="molecule type" value="Genomic_DNA"/>
</dbReference>
<evidence type="ECO:0000313" key="1">
    <source>
        <dbReference type="EMBL" id="SBV97393.1"/>
    </source>
</evidence>
<protein>
    <submittedName>
        <fullName evidence="1">Uncharacterized protein</fullName>
    </submittedName>
</protein>
<gene>
    <name evidence="1" type="ORF">KL86DYS2_11264</name>
</gene>